<evidence type="ECO:0000313" key="2">
    <source>
        <dbReference type="Proteomes" id="UP000481109"/>
    </source>
</evidence>
<evidence type="ECO:0000313" key="1">
    <source>
        <dbReference type="EMBL" id="NGO79880.1"/>
    </source>
</evidence>
<dbReference type="Gene3D" id="1.25.40.10">
    <property type="entry name" value="Tetratricopeptide repeat domain"/>
    <property type="match status" value="1"/>
</dbReference>
<reference evidence="1 2" key="1">
    <citation type="submission" date="2020-02" db="EMBL/GenBank/DDBJ databases">
        <title>Whole-genome analyses of novel actinobacteria.</title>
        <authorList>
            <person name="Sahin N."/>
            <person name="Tokatli A."/>
        </authorList>
    </citation>
    <scope>NUCLEOTIDE SEQUENCE [LARGE SCALE GENOMIC DNA]</scope>
    <source>
        <strain evidence="1 2">YC504</strain>
    </source>
</reference>
<comment type="caution">
    <text evidence="1">The sequence shown here is derived from an EMBL/GenBank/DDBJ whole genome shotgun (WGS) entry which is preliminary data.</text>
</comment>
<dbReference type="AlphaFoldDB" id="A0A6G4XSX2"/>
<gene>
    <name evidence="1" type="ORF">G6045_30100</name>
</gene>
<accession>A0A6G4XSX2</accession>
<keyword evidence="2" id="KW-1185">Reference proteome</keyword>
<dbReference type="EMBL" id="JAAKZW010000177">
    <property type="protein sequence ID" value="NGO79880.1"/>
    <property type="molecule type" value="Genomic_DNA"/>
</dbReference>
<proteinExistence type="predicted"/>
<dbReference type="SUPFAM" id="SSF48452">
    <property type="entry name" value="TPR-like"/>
    <property type="match status" value="1"/>
</dbReference>
<protein>
    <submittedName>
        <fullName evidence="1">Helix-turn-helix transcriptional regulator</fullName>
    </submittedName>
</protein>
<sequence length="432" mass="47276">MNEIRPPTALPQALLDQADMRAAITGHDFGTVFRLARELGNISYSKIAAECDIKPERVGQLARGQGQITTFDKIVKIADSLRIPGHLLGLAPRYWEVPAAPGGAEYGESVRRRDFLKKTSLTAGAAIGLNKITDAPMAGSRLGPEAPDYLRRRTARLRRLDDVLGGGDTYRVYLAEYQSTKALLRDRTYSLATGRALRSVLAEQGLQAGWAAFDAGKPDDARGLYLEAQQAAQDADDRALAGNALAFLAYQHPDRHQAVALAEASCRIAADDQPGEVRALLHERYAWSCALAGRALETEQALETAASAIAELDQPTVDWAAWVDTDELDIMRGRCWTELRRPLRAVPVLEGVLDRFKDSHARDKSLYMSWLAQSYLAAGEIEQAATVTSRALTLCTGVASVRPRRRLDTVLHELSSHAGVPEVRDALERARS</sequence>
<organism evidence="1 2">
    <name type="scientific">Streptomyces mesophilus</name>
    <dbReference type="NCBI Taxonomy" id="1775132"/>
    <lineage>
        <taxon>Bacteria</taxon>
        <taxon>Bacillati</taxon>
        <taxon>Actinomycetota</taxon>
        <taxon>Actinomycetes</taxon>
        <taxon>Kitasatosporales</taxon>
        <taxon>Streptomycetaceae</taxon>
        <taxon>Streptomyces</taxon>
    </lineage>
</organism>
<dbReference type="Proteomes" id="UP000481109">
    <property type="component" value="Unassembled WGS sequence"/>
</dbReference>
<name>A0A6G4XSX2_9ACTN</name>
<dbReference type="InterPro" id="IPR011990">
    <property type="entry name" value="TPR-like_helical_dom_sf"/>
</dbReference>